<proteinExistence type="predicted"/>
<protein>
    <submittedName>
        <fullName evidence="1">Uncharacterized protein</fullName>
    </submittedName>
</protein>
<name>A0A6D2L370_9BRAS</name>
<accession>A0A6D2L370</accession>
<dbReference type="AlphaFoldDB" id="A0A6D2L370"/>
<gene>
    <name evidence="1" type="ORF">MERR_LOCUS47344</name>
</gene>
<dbReference type="GO" id="GO:0005975">
    <property type="term" value="P:carbohydrate metabolic process"/>
    <property type="evidence" value="ECO:0007669"/>
    <property type="project" value="InterPro"/>
</dbReference>
<evidence type="ECO:0000313" key="2">
    <source>
        <dbReference type="Proteomes" id="UP000467841"/>
    </source>
</evidence>
<organism evidence="1 2">
    <name type="scientific">Microthlaspi erraticum</name>
    <dbReference type="NCBI Taxonomy" id="1685480"/>
    <lineage>
        <taxon>Eukaryota</taxon>
        <taxon>Viridiplantae</taxon>
        <taxon>Streptophyta</taxon>
        <taxon>Embryophyta</taxon>
        <taxon>Tracheophyta</taxon>
        <taxon>Spermatophyta</taxon>
        <taxon>Magnoliopsida</taxon>
        <taxon>eudicotyledons</taxon>
        <taxon>Gunneridae</taxon>
        <taxon>Pentapetalae</taxon>
        <taxon>rosids</taxon>
        <taxon>malvids</taxon>
        <taxon>Brassicales</taxon>
        <taxon>Brassicaceae</taxon>
        <taxon>Coluteocarpeae</taxon>
        <taxon>Microthlaspi</taxon>
    </lineage>
</organism>
<evidence type="ECO:0000313" key="1">
    <source>
        <dbReference type="EMBL" id="CAA7060108.1"/>
    </source>
</evidence>
<dbReference type="EMBL" id="CACVBM020001817">
    <property type="protein sequence ID" value="CAA7060108.1"/>
    <property type="molecule type" value="Genomic_DNA"/>
</dbReference>
<sequence length="79" mass="8970">MSSSSWDELLCSGTWLYYACGEIQYVETVTRLDIATKLGAFLNNPPSFSCYEKGAQVLYWRADSVEPWRCAHTYLTSTS</sequence>
<dbReference type="InterPro" id="IPR008928">
    <property type="entry name" value="6-hairpin_glycosidase_sf"/>
</dbReference>
<keyword evidence="2" id="KW-1185">Reference proteome</keyword>
<comment type="caution">
    <text evidence="1">The sequence shown here is derived from an EMBL/GenBank/DDBJ whole genome shotgun (WGS) entry which is preliminary data.</text>
</comment>
<dbReference type="Proteomes" id="UP000467841">
    <property type="component" value="Unassembled WGS sequence"/>
</dbReference>
<reference evidence="1" key="1">
    <citation type="submission" date="2020-01" db="EMBL/GenBank/DDBJ databases">
        <authorList>
            <person name="Mishra B."/>
        </authorList>
    </citation>
    <scope>NUCLEOTIDE SEQUENCE [LARGE SCALE GENOMIC DNA]</scope>
</reference>
<dbReference type="SUPFAM" id="SSF48208">
    <property type="entry name" value="Six-hairpin glycosidases"/>
    <property type="match status" value="1"/>
</dbReference>